<evidence type="ECO:0000313" key="3">
    <source>
        <dbReference type="Proteomes" id="UP000717364"/>
    </source>
</evidence>
<keyword evidence="3" id="KW-1185">Reference proteome</keyword>
<evidence type="ECO:0000256" key="1">
    <source>
        <dbReference type="SAM" id="MobiDB-lite"/>
    </source>
</evidence>
<reference evidence="2" key="2">
    <citation type="journal article" date="2021" name="Mar. Drugs">
        <title>Genome Reduction and Secondary Metabolism of the Marine Sponge-Associated Cyanobacterium Leptothoe.</title>
        <authorList>
            <person name="Konstantinou D."/>
            <person name="Popin R.V."/>
            <person name="Fewer D.P."/>
            <person name="Sivonen K."/>
            <person name="Gkelis S."/>
        </authorList>
    </citation>
    <scope>NUCLEOTIDE SEQUENCE</scope>
    <source>
        <strain evidence="2">TAU-MAC 1115</strain>
    </source>
</reference>
<dbReference type="EMBL" id="JADOES010000051">
    <property type="protein sequence ID" value="MBT9317587.1"/>
    <property type="molecule type" value="Genomic_DNA"/>
</dbReference>
<sequence length="52" mass="5506">MENKLETFLTAVVVTLGLVILQHSINPDATANGASDNNVLDMPSQASLVTHD</sequence>
<evidence type="ECO:0000313" key="2">
    <source>
        <dbReference type="EMBL" id="MBT9317587.1"/>
    </source>
</evidence>
<accession>A0A947DI37</accession>
<dbReference type="AlphaFoldDB" id="A0A947DI37"/>
<organism evidence="2 3">
    <name type="scientific">Leptothoe spongobia TAU-MAC 1115</name>
    <dbReference type="NCBI Taxonomy" id="1967444"/>
    <lineage>
        <taxon>Bacteria</taxon>
        <taxon>Bacillati</taxon>
        <taxon>Cyanobacteriota</taxon>
        <taxon>Cyanophyceae</taxon>
        <taxon>Nodosilineales</taxon>
        <taxon>Cymatolegaceae</taxon>
        <taxon>Leptothoe</taxon>
        <taxon>Leptothoe spongobia</taxon>
    </lineage>
</organism>
<reference evidence="2" key="1">
    <citation type="submission" date="2020-11" db="EMBL/GenBank/DDBJ databases">
        <authorList>
            <person name="Konstantinou D."/>
            <person name="Gkelis S."/>
            <person name="Popin R."/>
            <person name="Fewer D."/>
            <person name="Sivonen K."/>
        </authorList>
    </citation>
    <scope>NUCLEOTIDE SEQUENCE</scope>
    <source>
        <strain evidence="2">TAU-MAC 1115</strain>
    </source>
</reference>
<feature type="region of interest" description="Disordered" evidence="1">
    <location>
        <begin position="30"/>
        <end position="52"/>
    </location>
</feature>
<proteinExistence type="predicted"/>
<dbReference type="Proteomes" id="UP000717364">
    <property type="component" value="Unassembled WGS sequence"/>
</dbReference>
<dbReference type="RefSeq" id="WP_215610650.1">
    <property type="nucleotide sequence ID" value="NZ_JADOES010000051.1"/>
</dbReference>
<gene>
    <name evidence="2" type="ORF">IXB50_19365</name>
</gene>
<protein>
    <submittedName>
        <fullName evidence="2">Uncharacterized protein</fullName>
    </submittedName>
</protein>
<comment type="caution">
    <text evidence="2">The sequence shown here is derived from an EMBL/GenBank/DDBJ whole genome shotgun (WGS) entry which is preliminary data.</text>
</comment>
<name>A0A947DI37_9CYAN</name>